<dbReference type="SUPFAM" id="SSF54001">
    <property type="entry name" value="Cysteine proteinases"/>
    <property type="match status" value="1"/>
</dbReference>
<protein>
    <submittedName>
        <fullName evidence="1">Uncharacterized protein</fullName>
    </submittedName>
</protein>
<keyword evidence="2" id="KW-1185">Reference proteome</keyword>
<dbReference type="InterPro" id="IPR038765">
    <property type="entry name" value="Papain-like_cys_pep_sf"/>
</dbReference>
<dbReference type="AlphaFoldDB" id="A0AAD5GDG9"/>
<evidence type="ECO:0000313" key="2">
    <source>
        <dbReference type="Proteomes" id="UP001206925"/>
    </source>
</evidence>
<dbReference type="Proteomes" id="UP001206925">
    <property type="component" value="Unassembled WGS sequence"/>
</dbReference>
<gene>
    <name evidence="1" type="ORF">M8C21_003882</name>
</gene>
<dbReference type="EMBL" id="JAMZMK010009013">
    <property type="protein sequence ID" value="KAI7737484.1"/>
    <property type="molecule type" value="Genomic_DNA"/>
</dbReference>
<name>A0AAD5GDG9_AMBAR</name>
<organism evidence="1 2">
    <name type="scientific">Ambrosia artemisiifolia</name>
    <name type="common">Common ragweed</name>
    <dbReference type="NCBI Taxonomy" id="4212"/>
    <lineage>
        <taxon>Eukaryota</taxon>
        <taxon>Viridiplantae</taxon>
        <taxon>Streptophyta</taxon>
        <taxon>Embryophyta</taxon>
        <taxon>Tracheophyta</taxon>
        <taxon>Spermatophyta</taxon>
        <taxon>Magnoliopsida</taxon>
        <taxon>eudicotyledons</taxon>
        <taxon>Gunneridae</taxon>
        <taxon>Pentapetalae</taxon>
        <taxon>asterids</taxon>
        <taxon>campanulids</taxon>
        <taxon>Asterales</taxon>
        <taxon>Asteraceae</taxon>
        <taxon>Asteroideae</taxon>
        <taxon>Heliantheae alliance</taxon>
        <taxon>Heliantheae</taxon>
        <taxon>Ambrosia</taxon>
    </lineage>
</organism>
<accession>A0AAD5GDG9</accession>
<evidence type="ECO:0000313" key="1">
    <source>
        <dbReference type="EMBL" id="KAI7737484.1"/>
    </source>
</evidence>
<sequence>MVYGTTYSRCCLNLIIFILTQYMKLGRCRLQPNGWECGYCVMMAIEHMRINKTRMVRQGEINKFVERTLKVFISSFGHGDAVEED</sequence>
<comment type="caution">
    <text evidence="1">The sequence shown here is derived from an EMBL/GenBank/DDBJ whole genome shotgun (WGS) entry which is preliminary data.</text>
</comment>
<proteinExistence type="predicted"/>
<reference evidence="1" key="1">
    <citation type="submission" date="2022-06" db="EMBL/GenBank/DDBJ databases">
        <title>Uncovering the hologenomic basis of an extraordinary plant invasion.</title>
        <authorList>
            <person name="Bieker V.C."/>
            <person name="Martin M.D."/>
            <person name="Gilbert T."/>
            <person name="Hodgins K."/>
            <person name="Battlay P."/>
            <person name="Petersen B."/>
            <person name="Wilson J."/>
        </authorList>
    </citation>
    <scope>NUCLEOTIDE SEQUENCE</scope>
    <source>
        <strain evidence="1">AA19_3_7</strain>
        <tissue evidence="1">Leaf</tissue>
    </source>
</reference>